<dbReference type="PANTHER" id="PTHR11439:SF509">
    <property type="entry name" value="RNA-DIRECTED DNA POLYMERASE"/>
    <property type="match status" value="1"/>
</dbReference>
<name>A0A6L2L9L5_TANCI</name>
<feature type="compositionally biased region" description="Low complexity" evidence="1">
    <location>
        <begin position="894"/>
        <end position="912"/>
    </location>
</feature>
<dbReference type="AlphaFoldDB" id="A0A6L2L9L5"/>
<organism evidence="2">
    <name type="scientific">Tanacetum cinerariifolium</name>
    <name type="common">Dalmatian daisy</name>
    <name type="synonym">Chrysanthemum cinerariifolium</name>
    <dbReference type="NCBI Taxonomy" id="118510"/>
    <lineage>
        <taxon>Eukaryota</taxon>
        <taxon>Viridiplantae</taxon>
        <taxon>Streptophyta</taxon>
        <taxon>Embryophyta</taxon>
        <taxon>Tracheophyta</taxon>
        <taxon>Spermatophyta</taxon>
        <taxon>Magnoliopsida</taxon>
        <taxon>eudicotyledons</taxon>
        <taxon>Gunneridae</taxon>
        <taxon>Pentapetalae</taxon>
        <taxon>asterids</taxon>
        <taxon>campanulids</taxon>
        <taxon>Asterales</taxon>
        <taxon>Asteraceae</taxon>
        <taxon>Asteroideae</taxon>
        <taxon>Anthemideae</taxon>
        <taxon>Anthemidinae</taxon>
        <taxon>Tanacetum</taxon>
    </lineage>
</organism>
<reference evidence="2" key="1">
    <citation type="journal article" date="2019" name="Sci. Rep.">
        <title>Draft genome of Tanacetum cinerariifolium, the natural source of mosquito coil.</title>
        <authorList>
            <person name="Yamashiro T."/>
            <person name="Shiraishi A."/>
            <person name="Satake H."/>
            <person name="Nakayama K."/>
        </authorList>
    </citation>
    <scope>NUCLEOTIDE SEQUENCE</scope>
</reference>
<feature type="compositionally biased region" description="Polar residues" evidence="1">
    <location>
        <begin position="434"/>
        <end position="449"/>
    </location>
</feature>
<accession>A0A6L2L9L5</accession>
<feature type="compositionally biased region" description="Basic and acidic residues" evidence="1">
    <location>
        <begin position="532"/>
        <end position="550"/>
    </location>
</feature>
<feature type="region of interest" description="Disordered" evidence="1">
    <location>
        <begin position="833"/>
        <end position="946"/>
    </location>
</feature>
<dbReference type="EMBL" id="BKCJ010003753">
    <property type="protein sequence ID" value="GEU56965.1"/>
    <property type="molecule type" value="Genomic_DNA"/>
</dbReference>
<dbReference type="PANTHER" id="PTHR11439">
    <property type="entry name" value="GAG-POL-RELATED RETROTRANSPOSON"/>
    <property type="match status" value="1"/>
</dbReference>
<feature type="compositionally biased region" description="Polar residues" evidence="1">
    <location>
        <begin position="576"/>
        <end position="596"/>
    </location>
</feature>
<feature type="region of interest" description="Disordered" evidence="1">
    <location>
        <begin position="522"/>
        <end position="612"/>
    </location>
</feature>
<sequence>MVGSLMYLTASRPDLVFVVCMCAMYQTSPIKKHIEALKRVFQYLKGTINWGLWYSKDTAMALTAYADADHASCQDTRRSTSGSAQFLGDKLVSWSSKKQKSTAISTIEAECIAMSGCCAQILWIRSQLTNYGFDIYKIPLYCDNLSAIALCCINVQHFRSKHINIRHHFIREQVERGVVELYFVTTNYQLADIFTKALPRQQFEFILPRLDKMADVNAPSGQVPTMAPPDMIQYDKKAGCYRCQLDEQWFVLTKDTLREALQITPVNSNQTFIPSPTTDALINFVNELGYPKLVRSLSNVVTNEMFQPWRALITIINLCLAGKTSGFERPRAPVLQILWGIVNRANIDYRRHMFHPRPDSPLHLPNEEPVLGYLKFSAKGTKREVFGILIPGSLITADIQEASYYQEYLANVAKHRSLYSGYISTTCTHISNNQTTGKEAQAGHKTSNKPPKAKKSKYGFIGKKRSLKSVAALEAKDVLAMEPQVAAEDADLQKALEESTKTTYAPPRGPLLPVVIREPESGKYQPLPEVPGKGKEKVTEEQSERKESEKGMSGTNEGSQGKGEGQAGPDLGAQAEGQTGSDVGTQDEGQAGSNPDETSEGQARPDPGNAGAEVQSILSPMVHAGSDCEHIDLDAADVPPQPSTEQLDEGFTATAYPKVQDNLKPAVEEQVFDKPLKADNDKTTAETEVESIVSVTIQQDMSLIPPMTSPIINLTLRPKYPKVHQQFNATTIETTTTTTLPLPLAQQQSTAEAMMIKRIGELEHIIANLIQVNKEMQERLDKHVAHLYTLEQLDSPQQVSKASPTSLMNMQLFEALEKSMNHDHFEELTQDLAEARKKKKKSRESPKMSLGSPPHQPPPPLPARLFESSRAPGASGSSQVPPPSPLHSSTNQESPSKGSAAPSSSKIAASAKYQAWTTTDIRLRPSISLTPANLEMDEDMALDEQA</sequence>
<comment type="caution">
    <text evidence="2">The sequence shown here is derived from an EMBL/GenBank/DDBJ whole genome shotgun (WGS) entry which is preliminary data.</text>
</comment>
<evidence type="ECO:0000313" key="2">
    <source>
        <dbReference type="EMBL" id="GEU56965.1"/>
    </source>
</evidence>
<feature type="compositionally biased region" description="Acidic residues" evidence="1">
    <location>
        <begin position="935"/>
        <end position="946"/>
    </location>
</feature>
<dbReference type="CDD" id="cd09272">
    <property type="entry name" value="RNase_HI_RT_Ty1"/>
    <property type="match status" value="1"/>
</dbReference>
<proteinExistence type="predicted"/>
<protein>
    <submittedName>
        <fullName evidence="2">Copia protein</fullName>
    </submittedName>
</protein>
<feature type="region of interest" description="Disordered" evidence="1">
    <location>
        <begin position="434"/>
        <end position="458"/>
    </location>
</feature>
<gene>
    <name evidence="2" type="ORF">Tci_028943</name>
</gene>
<evidence type="ECO:0000256" key="1">
    <source>
        <dbReference type="SAM" id="MobiDB-lite"/>
    </source>
</evidence>